<evidence type="ECO:0000256" key="6">
    <source>
        <dbReference type="SAM" id="MobiDB-lite"/>
    </source>
</evidence>
<dbReference type="InterPro" id="IPR020846">
    <property type="entry name" value="MFS_dom"/>
</dbReference>
<dbReference type="PANTHER" id="PTHR48022">
    <property type="entry name" value="PLASTIDIC GLUCOSE TRANSPORTER 4"/>
    <property type="match status" value="1"/>
</dbReference>
<dbReference type="InterPro" id="IPR036259">
    <property type="entry name" value="MFS_trans_sf"/>
</dbReference>
<feature type="transmembrane region" description="Helical" evidence="7">
    <location>
        <begin position="98"/>
        <end position="119"/>
    </location>
</feature>
<evidence type="ECO:0000313" key="9">
    <source>
        <dbReference type="EMBL" id="KAH7367570.1"/>
    </source>
</evidence>
<dbReference type="EMBL" id="JAGPXD010000002">
    <property type="protein sequence ID" value="KAH7367570.1"/>
    <property type="molecule type" value="Genomic_DNA"/>
</dbReference>
<dbReference type="PANTHER" id="PTHR48022:SF59">
    <property type="entry name" value="MAJOR FACILITATOR SUPERFAMILY (MFS) PROFILE DOMAIN-CONTAINING PROTEIN"/>
    <property type="match status" value="1"/>
</dbReference>
<name>A0A8K0TLV7_9PEZI</name>
<evidence type="ECO:0000313" key="10">
    <source>
        <dbReference type="Proteomes" id="UP000813385"/>
    </source>
</evidence>
<keyword evidence="5 7" id="KW-0472">Membrane</keyword>
<feature type="transmembrane region" description="Helical" evidence="7">
    <location>
        <begin position="75"/>
        <end position="92"/>
    </location>
</feature>
<comment type="caution">
    <text evidence="9">The sequence shown here is derived from an EMBL/GenBank/DDBJ whole genome shotgun (WGS) entry which is preliminary data.</text>
</comment>
<accession>A0A8K0TLV7</accession>
<dbReference type="GO" id="GO:0016020">
    <property type="term" value="C:membrane"/>
    <property type="evidence" value="ECO:0007669"/>
    <property type="project" value="UniProtKB-SubCell"/>
</dbReference>
<dbReference type="Proteomes" id="UP000813385">
    <property type="component" value="Unassembled WGS sequence"/>
</dbReference>
<proteinExistence type="inferred from homology"/>
<sequence>PIVLVANPLSLSWDQGFSATIPSLPGFQHAFGPSSATSPKQIADFVSLVYVGADVGSALTYFINDRWGRLWAMRLYAAIWILGQLIAVASSGNLSAMYVGHIVAGLGIGPLTVIGPIALTEIAPVETRGLITSCFTVVLLLSLTVAAFVVLGCFSLAPSNLQWRIPFFAPTIVTAIVIGLSFFVQKSPRWLFLVGREQESTDTLVKLRGLPLDHPRIQYELQEIWRSGDRSPRSRLSMATPPLAPSRACAPPSPSASTCCSSSASTRGCPLSSRVLTAGVLSCSSRDGVLWPFSTSSSSSRRRRAWTSRRSMPSSKVPDGTSTRESRLWLAARMSLSPLTLARAPRSTIQPTIRSKETDDPGYRISRGLFSICVCNRKGLRSFDGKRSRMGRWTDDWNADLLLLLSPSPGGSPDTMPQVTVVIRSQICRLIPSRLVTVSKSLTQRLLWQNRKSGIASSHDLLT</sequence>
<dbReference type="SUPFAM" id="SSF103473">
    <property type="entry name" value="MFS general substrate transporter"/>
    <property type="match status" value="1"/>
</dbReference>
<dbReference type="InterPro" id="IPR050360">
    <property type="entry name" value="MFS_Sugar_Transporters"/>
</dbReference>
<evidence type="ECO:0000256" key="2">
    <source>
        <dbReference type="ARBA" id="ARBA00010992"/>
    </source>
</evidence>
<feature type="domain" description="Major facilitator superfamily (MFS) profile" evidence="8">
    <location>
        <begin position="1"/>
        <end position="463"/>
    </location>
</feature>
<keyword evidence="3 7" id="KW-0812">Transmembrane</keyword>
<evidence type="ECO:0000256" key="1">
    <source>
        <dbReference type="ARBA" id="ARBA00004141"/>
    </source>
</evidence>
<feature type="non-terminal residue" evidence="9">
    <location>
        <position position="1"/>
    </location>
</feature>
<feature type="region of interest" description="Disordered" evidence="6">
    <location>
        <begin position="231"/>
        <end position="251"/>
    </location>
</feature>
<keyword evidence="4 7" id="KW-1133">Transmembrane helix</keyword>
<evidence type="ECO:0000256" key="4">
    <source>
        <dbReference type="ARBA" id="ARBA00022989"/>
    </source>
</evidence>
<comment type="similarity">
    <text evidence="2">Belongs to the major facilitator superfamily. Sugar transporter (TC 2.A.1.1) family.</text>
</comment>
<dbReference type="Gene3D" id="1.20.1250.20">
    <property type="entry name" value="MFS general substrate transporter like domains"/>
    <property type="match status" value="1"/>
</dbReference>
<reference evidence="9" key="1">
    <citation type="journal article" date="2021" name="Nat. Commun.">
        <title>Genetic determinants of endophytism in the Arabidopsis root mycobiome.</title>
        <authorList>
            <person name="Mesny F."/>
            <person name="Miyauchi S."/>
            <person name="Thiergart T."/>
            <person name="Pickel B."/>
            <person name="Atanasova L."/>
            <person name="Karlsson M."/>
            <person name="Huettel B."/>
            <person name="Barry K.W."/>
            <person name="Haridas S."/>
            <person name="Chen C."/>
            <person name="Bauer D."/>
            <person name="Andreopoulos W."/>
            <person name="Pangilinan J."/>
            <person name="LaButti K."/>
            <person name="Riley R."/>
            <person name="Lipzen A."/>
            <person name="Clum A."/>
            <person name="Drula E."/>
            <person name="Henrissat B."/>
            <person name="Kohler A."/>
            <person name="Grigoriev I.V."/>
            <person name="Martin F.M."/>
            <person name="Hacquard S."/>
        </authorList>
    </citation>
    <scope>NUCLEOTIDE SEQUENCE</scope>
    <source>
        <strain evidence="9">MPI-CAGE-AT-0016</strain>
    </source>
</reference>
<gene>
    <name evidence="9" type="ORF">B0T11DRAFT_55278</name>
</gene>
<dbReference type="GO" id="GO:0005351">
    <property type="term" value="F:carbohydrate:proton symporter activity"/>
    <property type="evidence" value="ECO:0007669"/>
    <property type="project" value="TreeGrafter"/>
</dbReference>
<dbReference type="OrthoDB" id="5296287at2759"/>
<feature type="transmembrane region" description="Helical" evidence="7">
    <location>
        <begin position="42"/>
        <end position="63"/>
    </location>
</feature>
<dbReference type="PROSITE" id="PS50850">
    <property type="entry name" value="MFS"/>
    <property type="match status" value="1"/>
</dbReference>
<evidence type="ECO:0000259" key="8">
    <source>
        <dbReference type="PROSITE" id="PS50850"/>
    </source>
</evidence>
<comment type="subcellular location">
    <subcellularLocation>
        <location evidence="1">Membrane</location>
        <topology evidence="1">Multi-pass membrane protein</topology>
    </subcellularLocation>
</comment>
<feature type="non-terminal residue" evidence="9">
    <location>
        <position position="463"/>
    </location>
</feature>
<feature type="transmembrane region" description="Helical" evidence="7">
    <location>
        <begin position="163"/>
        <end position="184"/>
    </location>
</feature>
<dbReference type="AlphaFoldDB" id="A0A8K0TLV7"/>
<organism evidence="9 10">
    <name type="scientific">Plectosphaerella cucumerina</name>
    <dbReference type="NCBI Taxonomy" id="40658"/>
    <lineage>
        <taxon>Eukaryota</taxon>
        <taxon>Fungi</taxon>
        <taxon>Dikarya</taxon>
        <taxon>Ascomycota</taxon>
        <taxon>Pezizomycotina</taxon>
        <taxon>Sordariomycetes</taxon>
        <taxon>Hypocreomycetidae</taxon>
        <taxon>Glomerellales</taxon>
        <taxon>Plectosphaerellaceae</taxon>
        <taxon>Plectosphaerella</taxon>
    </lineage>
</organism>
<feature type="region of interest" description="Disordered" evidence="6">
    <location>
        <begin position="302"/>
        <end position="323"/>
    </location>
</feature>
<protein>
    <recommendedName>
        <fullName evidence="8">Major facilitator superfamily (MFS) profile domain-containing protein</fullName>
    </recommendedName>
</protein>
<evidence type="ECO:0000256" key="3">
    <source>
        <dbReference type="ARBA" id="ARBA00022692"/>
    </source>
</evidence>
<keyword evidence="10" id="KW-1185">Reference proteome</keyword>
<evidence type="ECO:0000256" key="7">
    <source>
        <dbReference type="SAM" id="Phobius"/>
    </source>
</evidence>
<feature type="transmembrane region" description="Helical" evidence="7">
    <location>
        <begin position="131"/>
        <end position="157"/>
    </location>
</feature>
<evidence type="ECO:0000256" key="5">
    <source>
        <dbReference type="ARBA" id="ARBA00023136"/>
    </source>
</evidence>
<dbReference type="InterPro" id="IPR005828">
    <property type="entry name" value="MFS_sugar_transport-like"/>
</dbReference>
<dbReference type="Pfam" id="PF00083">
    <property type="entry name" value="Sugar_tr"/>
    <property type="match status" value="1"/>
</dbReference>